<comment type="caution">
    <text evidence="1">The sequence shown here is derived from an EMBL/GenBank/DDBJ whole genome shotgun (WGS) entry which is preliminary data.</text>
</comment>
<proteinExistence type="predicted"/>
<dbReference type="AlphaFoldDB" id="A0A2C5XYY1"/>
<name>A0A2C5XYY1_9HYPO</name>
<sequence>MTAIFAQAAPSIYQSSKCFVTYGSMAHIDPKQPPQCGHPWANIAAQRFVHKVDIIAPQACYEALYQKLVQERQQPSYARVTMTLGQILDQFLISSIKQGDVSILSEGNIETKNVFSIRHGTLDMFLDRETYERAGLQGKPYGAKGNRGVKPRWVVSLNLKDARMLPGLKGFDRLMSACENVLKEPLEWLLCNANACDMTKHKHTDYTIAPSILQSQNVAGVTPDIAACILAQGDREMLEERATELYEWLSLVRLQSPRIAVNNNIDPFLSRYKLPADDVAEIQVCMFRWQGFLSASWLQSVVMDALTLCSPQQWISFSATAISQSISGDTSEFSLLRPSGTAIDYLMWEIK</sequence>
<organism evidence="1 2">
    <name type="scientific">Ophiocordyceps australis</name>
    <dbReference type="NCBI Taxonomy" id="1399860"/>
    <lineage>
        <taxon>Eukaryota</taxon>
        <taxon>Fungi</taxon>
        <taxon>Dikarya</taxon>
        <taxon>Ascomycota</taxon>
        <taxon>Pezizomycotina</taxon>
        <taxon>Sordariomycetes</taxon>
        <taxon>Hypocreomycetidae</taxon>
        <taxon>Hypocreales</taxon>
        <taxon>Ophiocordycipitaceae</taxon>
        <taxon>Ophiocordyceps</taxon>
    </lineage>
</organism>
<dbReference type="GO" id="GO:0004526">
    <property type="term" value="F:ribonuclease P activity"/>
    <property type="evidence" value="ECO:0007669"/>
    <property type="project" value="TreeGrafter"/>
</dbReference>
<evidence type="ECO:0000313" key="2">
    <source>
        <dbReference type="Proteomes" id="UP000226192"/>
    </source>
</evidence>
<dbReference type="Pfam" id="PF08584">
    <property type="entry name" value="Ribonuc_P_40"/>
    <property type="match status" value="1"/>
</dbReference>
<keyword evidence="2" id="KW-1185">Reference proteome</keyword>
<gene>
    <name evidence="1" type="ORF">CDD81_8068</name>
</gene>
<dbReference type="OrthoDB" id="63112at2759"/>
<dbReference type="STRING" id="1399860.A0A2C5XYY1"/>
<dbReference type="EMBL" id="NJET01000096">
    <property type="protein sequence ID" value="PHH61657.1"/>
    <property type="molecule type" value="Genomic_DNA"/>
</dbReference>
<dbReference type="InterPro" id="IPR013893">
    <property type="entry name" value="RNase_P_Rpp40"/>
</dbReference>
<dbReference type="GO" id="GO:0000447">
    <property type="term" value="P:endonucleolytic cleavage in ITS1 to separate SSU-rRNA from 5.8S rRNA and LSU-rRNA from tricistronic rRNA transcript (SSU-rRNA, 5.8S rRNA, LSU-rRNA)"/>
    <property type="evidence" value="ECO:0007669"/>
    <property type="project" value="TreeGrafter"/>
</dbReference>
<dbReference type="GO" id="GO:0000171">
    <property type="term" value="F:ribonuclease MRP activity"/>
    <property type="evidence" value="ECO:0007669"/>
    <property type="project" value="TreeGrafter"/>
</dbReference>
<dbReference type="PANTHER" id="PTHR15396:SF1">
    <property type="entry name" value="RIBONUCLEASE P PROTEIN SUBUNIT P40"/>
    <property type="match status" value="1"/>
</dbReference>
<accession>A0A2C5XYY1</accession>
<dbReference type="GO" id="GO:0001682">
    <property type="term" value="P:tRNA 5'-leader removal"/>
    <property type="evidence" value="ECO:0007669"/>
    <property type="project" value="InterPro"/>
</dbReference>
<dbReference type="Proteomes" id="UP000226192">
    <property type="component" value="Unassembled WGS sequence"/>
</dbReference>
<dbReference type="GO" id="GO:0030681">
    <property type="term" value="C:multimeric ribonuclease P complex"/>
    <property type="evidence" value="ECO:0007669"/>
    <property type="project" value="TreeGrafter"/>
</dbReference>
<evidence type="ECO:0000313" key="1">
    <source>
        <dbReference type="EMBL" id="PHH61657.1"/>
    </source>
</evidence>
<protein>
    <submittedName>
        <fullName evidence="1">Uncharacterized protein</fullName>
    </submittedName>
</protein>
<dbReference type="GO" id="GO:0000172">
    <property type="term" value="C:ribonuclease MRP complex"/>
    <property type="evidence" value="ECO:0007669"/>
    <property type="project" value="TreeGrafter"/>
</dbReference>
<reference evidence="1 2" key="1">
    <citation type="submission" date="2017-06" db="EMBL/GenBank/DDBJ databases">
        <title>Ant-infecting Ophiocordyceps genomes reveal a high diversity of potential behavioral manipulation genes and a possible major role for enterotoxins.</title>
        <authorList>
            <person name="De Bekker C."/>
            <person name="Evans H.C."/>
            <person name="Brachmann A."/>
            <person name="Hughes D.P."/>
        </authorList>
    </citation>
    <scope>NUCLEOTIDE SEQUENCE [LARGE SCALE GENOMIC DNA]</scope>
    <source>
        <strain evidence="1 2">Map64</strain>
    </source>
</reference>
<dbReference type="PANTHER" id="PTHR15396">
    <property type="entry name" value="RIBONUCLEASE P PROTEIN SUBUNIT P40"/>
    <property type="match status" value="1"/>
</dbReference>